<dbReference type="FunFam" id="3.10.10.10:FF:000007">
    <property type="entry name" value="Retrovirus-related Pol polyprotein from transposon 17.6-like Protein"/>
    <property type="match status" value="1"/>
</dbReference>
<dbReference type="AlphaFoldDB" id="A0A023G4M6"/>
<dbReference type="InterPro" id="IPR043502">
    <property type="entry name" value="DNA/RNA_pol_sf"/>
</dbReference>
<dbReference type="InterPro" id="IPR000477">
    <property type="entry name" value="RT_dom"/>
</dbReference>
<evidence type="ECO:0000256" key="2">
    <source>
        <dbReference type="ARBA" id="ARBA00022679"/>
    </source>
</evidence>
<proteinExistence type="evidence at transcript level"/>
<keyword evidence="5" id="KW-0255">Endonuclease</keyword>
<dbReference type="Pfam" id="PF17917">
    <property type="entry name" value="RT_RNaseH"/>
    <property type="match status" value="1"/>
</dbReference>
<keyword evidence="4" id="KW-0540">Nuclease</keyword>
<keyword evidence="7" id="KW-0695">RNA-directed DNA polymerase</keyword>
<feature type="domain" description="Reverse transcriptase" evidence="9">
    <location>
        <begin position="100"/>
        <end position="279"/>
    </location>
</feature>
<dbReference type="InterPro" id="IPR050951">
    <property type="entry name" value="Retrovirus_Pol_polyprotein"/>
</dbReference>
<dbReference type="SUPFAM" id="SSF56672">
    <property type="entry name" value="DNA/RNA polymerases"/>
    <property type="match status" value="1"/>
</dbReference>
<protein>
    <submittedName>
        <fullName evidence="10">Putative gypsy nogag</fullName>
    </submittedName>
</protein>
<evidence type="ECO:0000313" key="10">
    <source>
        <dbReference type="EMBL" id="JAC29186.1"/>
    </source>
</evidence>
<evidence type="ECO:0000259" key="9">
    <source>
        <dbReference type="PROSITE" id="PS50878"/>
    </source>
</evidence>
<reference evidence="10" key="1">
    <citation type="submission" date="2014-03" db="EMBL/GenBank/DDBJ databases">
        <title>The sialotranscriptome of Amblyomma triste, Amblyomma parvum and Amblyomma cajennense ticks, uncovered by 454-based RNA-seq.</title>
        <authorList>
            <person name="Garcia G.R."/>
            <person name="Gardinassi L.G."/>
            <person name="Ribeiro J.M."/>
            <person name="Anatriello E."/>
            <person name="Ferreira B.R."/>
            <person name="Moreira H.N."/>
            <person name="Mafra C."/>
            <person name="Olegario M.M."/>
            <person name="Szabo P.J."/>
            <person name="Miranda-Santos I.K."/>
            <person name="Maruyama S.R."/>
        </authorList>
    </citation>
    <scope>NUCLEOTIDE SEQUENCE</scope>
    <source>
        <strain evidence="10">Mato Grasso do Sul</strain>
        <tissue evidence="10">Salivary glands</tissue>
    </source>
</reference>
<accession>A0A023G4M6</accession>
<dbReference type="FunFam" id="3.10.20.370:FF:000001">
    <property type="entry name" value="Retrovirus-related Pol polyprotein from transposon 17.6-like protein"/>
    <property type="match status" value="1"/>
</dbReference>
<evidence type="ECO:0000256" key="4">
    <source>
        <dbReference type="ARBA" id="ARBA00022722"/>
    </source>
</evidence>
<dbReference type="CDD" id="cd09274">
    <property type="entry name" value="RNase_HI_RT_Ty3"/>
    <property type="match status" value="1"/>
</dbReference>
<dbReference type="GO" id="GO:0003964">
    <property type="term" value="F:RNA-directed DNA polymerase activity"/>
    <property type="evidence" value="ECO:0007669"/>
    <property type="project" value="UniProtKB-KW"/>
</dbReference>
<sequence>MHIAAFTNGVARSTRRPGHADSQFQSMINELLPTKDRRILMEVLMKHADVFDFDRDQPPPIPPSRTHHMIDTGSAHPIRQTPYRVSPSECKIIDEQVHDMMQRGIQKSSCPWAAPVILVKKKDGTWRFCVGYCRLNTVTKKNVYPLPRVDDTIDCLHSASYFSSVNLRSVYWQIPMHPKDKEKMAFVTPDGLYEFNVMPFGLCNAPATFERFMDTLLRGLMWQICMCYLDDVVIFGRTFAEHNSRLAVVPNCMEEAGLVLNSKKCRFGERQIVVLGHLVDKDGVRPDPQKIEAVSCVKEPKSMKELRSFLGLRSYFRRFIPKFAEVAYPLTCLLQKDIPFKWTPECDSAFRQLKFLLTSRPILRHFSPTAPTELHTDASGIGVGAVLIQRHAGNQHVVAYASRTLSKCERNYTVTEQECLAVVFGVQRFRSYLYGRSFTIITEHHSLCWLVNLRDPCGRQARWALRLQEFNFTMSYKSGRQHADADCLSRLPLATTLCDDNFDDYLAAVSVQFPGSCHFPARTTKDSRLGITF</sequence>
<dbReference type="InterPro" id="IPR041373">
    <property type="entry name" value="RT_RNaseH"/>
</dbReference>
<keyword evidence="6" id="KW-0378">Hydrolase</keyword>
<evidence type="ECO:0000256" key="7">
    <source>
        <dbReference type="ARBA" id="ARBA00022918"/>
    </source>
</evidence>
<dbReference type="PANTHER" id="PTHR37984:SF5">
    <property type="entry name" value="PROTEIN NYNRIN-LIKE"/>
    <property type="match status" value="1"/>
</dbReference>
<keyword evidence="2" id="KW-0808">Transferase</keyword>
<keyword evidence="3" id="KW-0548">Nucleotidyltransferase</keyword>
<dbReference type="FunFam" id="3.30.70.270:FF:000026">
    <property type="entry name" value="Transposon Ty3-G Gag-Pol polyprotein"/>
    <property type="match status" value="1"/>
</dbReference>
<dbReference type="GO" id="GO:0004519">
    <property type="term" value="F:endonuclease activity"/>
    <property type="evidence" value="ECO:0007669"/>
    <property type="project" value="UniProtKB-KW"/>
</dbReference>
<dbReference type="Gene3D" id="3.30.70.270">
    <property type="match status" value="2"/>
</dbReference>
<dbReference type="GO" id="GO:0006508">
    <property type="term" value="P:proteolysis"/>
    <property type="evidence" value="ECO:0007669"/>
    <property type="project" value="UniProtKB-KW"/>
</dbReference>
<dbReference type="PANTHER" id="PTHR37984">
    <property type="entry name" value="PROTEIN CBG26694"/>
    <property type="match status" value="1"/>
</dbReference>
<name>A0A023G4M6_AMBTT</name>
<evidence type="ECO:0000256" key="8">
    <source>
        <dbReference type="SAM" id="MobiDB-lite"/>
    </source>
</evidence>
<evidence type="ECO:0000256" key="6">
    <source>
        <dbReference type="ARBA" id="ARBA00022801"/>
    </source>
</evidence>
<keyword evidence="1" id="KW-0645">Protease</keyword>
<organism evidence="10">
    <name type="scientific">Amblyomma triste</name>
    <name type="common">Neotropical tick</name>
    <dbReference type="NCBI Taxonomy" id="251400"/>
    <lineage>
        <taxon>Eukaryota</taxon>
        <taxon>Metazoa</taxon>
        <taxon>Ecdysozoa</taxon>
        <taxon>Arthropoda</taxon>
        <taxon>Chelicerata</taxon>
        <taxon>Arachnida</taxon>
        <taxon>Acari</taxon>
        <taxon>Parasitiformes</taxon>
        <taxon>Ixodida</taxon>
        <taxon>Ixodoidea</taxon>
        <taxon>Ixodidae</taxon>
        <taxon>Amblyomminae</taxon>
        <taxon>Amblyomma</taxon>
    </lineage>
</organism>
<evidence type="ECO:0000256" key="3">
    <source>
        <dbReference type="ARBA" id="ARBA00022695"/>
    </source>
</evidence>
<evidence type="ECO:0000256" key="1">
    <source>
        <dbReference type="ARBA" id="ARBA00022670"/>
    </source>
</evidence>
<dbReference type="GO" id="GO:0008233">
    <property type="term" value="F:peptidase activity"/>
    <property type="evidence" value="ECO:0007669"/>
    <property type="project" value="UniProtKB-KW"/>
</dbReference>
<dbReference type="EMBL" id="GBBM01006232">
    <property type="protein sequence ID" value="JAC29186.1"/>
    <property type="molecule type" value="mRNA"/>
</dbReference>
<dbReference type="Pfam" id="PF00078">
    <property type="entry name" value="RVT_1"/>
    <property type="match status" value="1"/>
</dbReference>
<dbReference type="InterPro" id="IPR043128">
    <property type="entry name" value="Rev_trsase/Diguanyl_cyclase"/>
</dbReference>
<dbReference type="Gene3D" id="3.10.10.10">
    <property type="entry name" value="HIV Type 1 Reverse Transcriptase, subunit A, domain 1"/>
    <property type="match status" value="1"/>
</dbReference>
<feature type="region of interest" description="Disordered" evidence="8">
    <location>
        <begin position="1"/>
        <end position="21"/>
    </location>
</feature>
<dbReference type="CDD" id="cd01647">
    <property type="entry name" value="RT_LTR"/>
    <property type="match status" value="1"/>
</dbReference>
<evidence type="ECO:0000256" key="5">
    <source>
        <dbReference type="ARBA" id="ARBA00022759"/>
    </source>
</evidence>
<dbReference type="PROSITE" id="PS50878">
    <property type="entry name" value="RT_POL"/>
    <property type="match status" value="1"/>
</dbReference>